<dbReference type="Proteomes" id="UP000789572">
    <property type="component" value="Unassembled WGS sequence"/>
</dbReference>
<dbReference type="InterPro" id="IPR029063">
    <property type="entry name" value="SAM-dependent_MTases_sf"/>
</dbReference>
<evidence type="ECO:0000313" key="6">
    <source>
        <dbReference type="Proteomes" id="UP000789572"/>
    </source>
</evidence>
<comment type="similarity">
    <text evidence="2 3">Belongs to the class I-like SAM-binding methyltransferase superfamily. Erg6/SMT family.</text>
</comment>
<dbReference type="OrthoDB" id="540004at2759"/>
<dbReference type="Pfam" id="PF08498">
    <property type="entry name" value="Sterol_MT_C"/>
    <property type="match status" value="1"/>
</dbReference>
<dbReference type="InterPro" id="IPR025714">
    <property type="entry name" value="Methyltranfer_dom"/>
</dbReference>
<dbReference type="SUPFAM" id="SSF53335">
    <property type="entry name" value="S-adenosyl-L-methionine-dependent methyltransferases"/>
    <property type="match status" value="1"/>
</dbReference>
<keyword evidence="3" id="KW-0489">Methyltransferase</keyword>
<proteinExistence type="inferred from homology"/>
<dbReference type="InterPro" id="IPR030384">
    <property type="entry name" value="MeTrfase_SMT"/>
</dbReference>
<dbReference type="AlphaFoldDB" id="A0A9N9C7F6"/>
<keyword evidence="1 3" id="KW-0808">Transferase</keyword>
<dbReference type="CDD" id="cd02440">
    <property type="entry name" value="AdoMet_MTases"/>
    <property type="match status" value="1"/>
</dbReference>
<dbReference type="GO" id="GO:0006696">
    <property type="term" value="P:ergosterol biosynthetic process"/>
    <property type="evidence" value="ECO:0007669"/>
    <property type="project" value="TreeGrafter"/>
</dbReference>
<dbReference type="GO" id="GO:0005783">
    <property type="term" value="C:endoplasmic reticulum"/>
    <property type="evidence" value="ECO:0007669"/>
    <property type="project" value="TreeGrafter"/>
</dbReference>
<dbReference type="GO" id="GO:0003838">
    <property type="term" value="F:sterol 24-C-methyltransferase activity"/>
    <property type="evidence" value="ECO:0007669"/>
    <property type="project" value="TreeGrafter"/>
</dbReference>
<comment type="caution">
    <text evidence="5">The sequence shown here is derived from an EMBL/GenBank/DDBJ whole genome shotgun (WGS) entry which is preliminary data.</text>
</comment>
<dbReference type="InterPro" id="IPR013705">
    <property type="entry name" value="Sterol_MeTrfase_C"/>
</dbReference>
<evidence type="ECO:0000256" key="2">
    <source>
        <dbReference type="ARBA" id="ARBA00038188"/>
    </source>
</evidence>
<dbReference type="InterPro" id="IPR050447">
    <property type="entry name" value="Erg6_SMT_methyltransf"/>
</dbReference>
<keyword evidence="3" id="KW-0949">S-adenosyl-L-methionine</keyword>
<dbReference type="Gene3D" id="3.40.50.150">
    <property type="entry name" value="Vaccinia Virus protein VP39"/>
    <property type="match status" value="1"/>
</dbReference>
<dbReference type="Pfam" id="PF13847">
    <property type="entry name" value="Methyltransf_31"/>
    <property type="match status" value="1"/>
</dbReference>
<protein>
    <submittedName>
        <fullName evidence="5">5840_t:CDS:1</fullName>
    </submittedName>
</protein>
<dbReference type="PANTHER" id="PTHR44068:SF1">
    <property type="entry name" value="HYPOTHETICAL LOC100005854"/>
    <property type="match status" value="1"/>
</dbReference>
<evidence type="ECO:0000259" key="4">
    <source>
        <dbReference type="PROSITE" id="PS51685"/>
    </source>
</evidence>
<name>A0A9N9C7F6_9GLOM</name>
<evidence type="ECO:0000313" key="5">
    <source>
        <dbReference type="EMBL" id="CAG8591901.1"/>
    </source>
</evidence>
<dbReference type="PANTHER" id="PTHR44068">
    <property type="entry name" value="ZGC:194242"/>
    <property type="match status" value="1"/>
</dbReference>
<evidence type="ECO:0000256" key="1">
    <source>
        <dbReference type="ARBA" id="ARBA00022679"/>
    </source>
</evidence>
<keyword evidence="6" id="KW-1185">Reference proteome</keyword>
<accession>A0A9N9C7F6</accession>
<feature type="domain" description="SAM-dependent methyltransferase Erg6/SMT-type" evidence="4">
    <location>
        <begin position="64"/>
        <end position="353"/>
    </location>
</feature>
<organism evidence="5 6">
    <name type="scientific">Paraglomus occultum</name>
    <dbReference type="NCBI Taxonomy" id="144539"/>
    <lineage>
        <taxon>Eukaryota</taxon>
        <taxon>Fungi</taxon>
        <taxon>Fungi incertae sedis</taxon>
        <taxon>Mucoromycota</taxon>
        <taxon>Glomeromycotina</taxon>
        <taxon>Glomeromycetes</taxon>
        <taxon>Paraglomerales</taxon>
        <taxon>Paraglomeraceae</taxon>
        <taxon>Paraglomus</taxon>
    </lineage>
</organism>
<reference evidence="5" key="1">
    <citation type="submission" date="2021-06" db="EMBL/GenBank/DDBJ databases">
        <authorList>
            <person name="Kallberg Y."/>
            <person name="Tangrot J."/>
            <person name="Rosling A."/>
        </authorList>
    </citation>
    <scope>NUCLEOTIDE SEQUENCE</scope>
    <source>
        <strain evidence="5">IA702</strain>
    </source>
</reference>
<gene>
    <name evidence="5" type="ORF">POCULU_LOCUS7018</name>
</gene>
<dbReference type="EMBL" id="CAJVPJ010001456">
    <property type="protein sequence ID" value="CAG8591901.1"/>
    <property type="molecule type" value="Genomic_DNA"/>
</dbReference>
<dbReference type="GO" id="GO:0032259">
    <property type="term" value="P:methylation"/>
    <property type="evidence" value="ECO:0007669"/>
    <property type="project" value="UniProtKB-KW"/>
</dbReference>
<evidence type="ECO:0000256" key="3">
    <source>
        <dbReference type="PROSITE-ProRule" id="PRU01022"/>
    </source>
</evidence>
<sequence length="356" mass="40319">MTTAYEPGNADIMKQHHGDIIYEPSGFVKKIYRKDAKIHQAIVNTYTDMWKADKKDAANREENIENRLEHAQMMRWGESFHFARLFKGDTFEQSIKRHEQYLSLKLGLSRNSRTLDVGCGVGGPLREIVRLSGAHVTGLNNNAYQIERCKTYSKKFGLESMTDFVKGDFTNIPCELYNKFDTAYAVEATVHSPKLEIVYGEVFRALKPGGLFAVYEWVTTSIYDDNNPDHRRIIHGIEEGNAVPKLSSYIQALDAAKKVGFEIVEYEDMAILDECHEPWYNTLKGKFSLTDFKMTRIGRWTTHKFVAMLELLGIAASGSTNVSSVLMNAADALVEGGETGIFTPMFFILLRKPKDA</sequence>
<dbReference type="PROSITE" id="PS51685">
    <property type="entry name" value="SAM_MT_ERG6_SMT"/>
    <property type="match status" value="1"/>
</dbReference>